<evidence type="ECO:0000313" key="7">
    <source>
        <dbReference type="EMBL" id="TWU16746.1"/>
    </source>
</evidence>
<proteinExistence type="predicted"/>
<organism evidence="7 8">
    <name type="scientific">Allorhodopirellula heiligendammensis</name>
    <dbReference type="NCBI Taxonomy" id="2714739"/>
    <lineage>
        <taxon>Bacteria</taxon>
        <taxon>Pseudomonadati</taxon>
        <taxon>Planctomycetota</taxon>
        <taxon>Planctomycetia</taxon>
        <taxon>Pirellulales</taxon>
        <taxon>Pirellulaceae</taxon>
        <taxon>Allorhodopirellula</taxon>
    </lineage>
</organism>
<name>A0A5C6BZS5_9BACT</name>
<dbReference type="Gene3D" id="2.40.30.170">
    <property type="match status" value="1"/>
</dbReference>
<evidence type="ECO:0000313" key="8">
    <source>
        <dbReference type="Proteomes" id="UP000319908"/>
    </source>
</evidence>
<dbReference type="EMBL" id="SJPU01000002">
    <property type="protein sequence ID" value="TWU16746.1"/>
    <property type="molecule type" value="Genomic_DNA"/>
</dbReference>
<dbReference type="PANTHER" id="PTHR32347">
    <property type="entry name" value="EFFLUX SYSTEM COMPONENT YKNX-RELATED"/>
    <property type="match status" value="1"/>
</dbReference>
<keyword evidence="5" id="KW-0472">Membrane</keyword>
<keyword evidence="8" id="KW-1185">Reference proteome</keyword>
<comment type="caution">
    <text evidence="7">The sequence shown here is derived from an EMBL/GenBank/DDBJ whole genome shotgun (WGS) entry which is preliminary data.</text>
</comment>
<keyword evidence="2 3" id="KW-0175">Coiled coil</keyword>
<feature type="region of interest" description="Disordered" evidence="4">
    <location>
        <begin position="521"/>
        <end position="572"/>
    </location>
</feature>
<accession>A0A5C6BZS5</accession>
<gene>
    <name evidence="7" type="ORF">Poly21_39520</name>
</gene>
<keyword evidence="5" id="KW-0812">Transmembrane</keyword>
<dbReference type="Pfam" id="PF25967">
    <property type="entry name" value="RND-MFP_C"/>
    <property type="match status" value="1"/>
</dbReference>
<dbReference type="Proteomes" id="UP000319908">
    <property type="component" value="Unassembled WGS sequence"/>
</dbReference>
<feature type="domain" description="Multidrug resistance protein MdtA-like C-terminal permuted SH3" evidence="6">
    <location>
        <begin position="438"/>
        <end position="490"/>
    </location>
</feature>
<dbReference type="OrthoDB" id="259669at2"/>
<evidence type="ECO:0000256" key="2">
    <source>
        <dbReference type="ARBA" id="ARBA00023054"/>
    </source>
</evidence>
<reference evidence="7 8" key="1">
    <citation type="journal article" date="2020" name="Antonie Van Leeuwenhoek">
        <title>Rhodopirellula heiligendammensis sp. nov., Rhodopirellula pilleata sp. nov., and Rhodopirellula solitaria sp. nov. isolated from natural or artificial marine surfaces in Northern Germany and California, USA, and emended description of the genus Rhodopirellula.</title>
        <authorList>
            <person name="Kallscheuer N."/>
            <person name="Wiegand S."/>
            <person name="Jogler M."/>
            <person name="Boedeker C."/>
            <person name="Peeters S.H."/>
            <person name="Rast P."/>
            <person name="Heuer A."/>
            <person name="Jetten M.S.M."/>
            <person name="Rohde M."/>
            <person name="Jogler C."/>
        </authorList>
    </citation>
    <scope>NUCLEOTIDE SEQUENCE [LARGE SCALE GENOMIC DNA]</scope>
    <source>
        <strain evidence="7 8">Poly21</strain>
    </source>
</reference>
<feature type="transmembrane region" description="Helical" evidence="5">
    <location>
        <begin position="51"/>
        <end position="68"/>
    </location>
</feature>
<dbReference type="AlphaFoldDB" id="A0A5C6BZS5"/>
<comment type="subcellular location">
    <subcellularLocation>
        <location evidence="1">Cell envelope</location>
    </subcellularLocation>
</comment>
<sequence>MGEIYRLATPQGSSIDFSSLPPLLAPLPTMFSHASSRCCSVTSPRHGGVKVVLLVLLAIAGGAGWYAYDLYKERSKRISPDDLLISEVTQGPFDHTIVEQGEIESSSNTEVICEIEARGNAGTAILWVIDEGTHVVKGDKLVELDSSNLEVSLKENRIEVITAEAAVATAAALLEQATISREEYLEGLFLTEEKAILSEMAIAEQEMRKAQLALESSERLVAKGLVNSLQLEADKFALANTRNQLDAAKGRLRVLQDLTKRKMLVQFDSDIEAAKAGLTAAREKLSEEQLEYREIEQQIANCVMVAPTEGVVVHANKQSHRGDSEFVVEAGAVVRERQTLVRLPDPSKMQVRCKVNESRITLLQKGMPAKIRIDALPNLGLTGHVAKVNRYAEPGSWFSSSIKEYGVIVEITNPPDNIRTGMTAAVEVFVEQLPDATQVPIQAVYEHDKKMYALVQTGVQDFQTRQVKISATNDTMASITEGLVAGDKAVLNLREHLALMDLPEVVAEDNSDMIRKYQPVAAADAETSSAETVSARPEVEDESSVQSTSTPRRGEAKETAEMTTKNTDQPAA</sequence>
<protein>
    <submittedName>
        <fullName evidence="7">Efflux pump membrane fusion protein</fullName>
    </submittedName>
</protein>
<evidence type="ECO:0000256" key="4">
    <source>
        <dbReference type="SAM" id="MobiDB-lite"/>
    </source>
</evidence>
<feature type="coiled-coil region" evidence="3">
    <location>
        <begin position="200"/>
        <end position="298"/>
    </location>
</feature>
<evidence type="ECO:0000256" key="3">
    <source>
        <dbReference type="SAM" id="Coils"/>
    </source>
</evidence>
<evidence type="ECO:0000256" key="5">
    <source>
        <dbReference type="SAM" id="Phobius"/>
    </source>
</evidence>
<evidence type="ECO:0000259" key="6">
    <source>
        <dbReference type="Pfam" id="PF25967"/>
    </source>
</evidence>
<feature type="compositionally biased region" description="Low complexity" evidence="4">
    <location>
        <begin position="521"/>
        <end position="535"/>
    </location>
</feature>
<dbReference type="GO" id="GO:0030313">
    <property type="term" value="C:cell envelope"/>
    <property type="evidence" value="ECO:0007669"/>
    <property type="project" value="UniProtKB-SubCell"/>
</dbReference>
<feature type="compositionally biased region" description="Polar residues" evidence="4">
    <location>
        <begin position="561"/>
        <end position="572"/>
    </location>
</feature>
<dbReference type="InterPro" id="IPR058627">
    <property type="entry name" value="MdtA-like_C"/>
</dbReference>
<keyword evidence="5" id="KW-1133">Transmembrane helix</keyword>
<dbReference type="PANTHER" id="PTHR32347:SF23">
    <property type="entry name" value="BLL5650 PROTEIN"/>
    <property type="match status" value="1"/>
</dbReference>
<evidence type="ECO:0000256" key="1">
    <source>
        <dbReference type="ARBA" id="ARBA00004196"/>
    </source>
</evidence>
<dbReference type="Gene3D" id="2.40.420.20">
    <property type="match status" value="1"/>
</dbReference>
<dbReference type="InterPro" id="IPR050465">
    <property type="entry name" value="UPF0194_transport"/>
</dbReference>